<dbReference type="AlphaFoldDB" id="A0A1I7WJF5"/>
<feature type="transmembrane region" description="Helical" evidence="4">
    <location>
        <begin position="323"/>
        <end position="342"/>
    </location>
</feature>
<evidence type="ECO:0000256" key="3">
    <source>
        <dbReference type="SAM" id="MobiDB-lite"/>
    </source>
</evidence>
<keyword evidence="2" id="KW-0175">Coiled coil</keyword>
<keyword evidence="4" id="KW-0472">Membrane</keyword>
<name>A0A1I7WJF5_HETBA</name>
<evidence type="ECO:0000256" key="4">
    <source>
        <dbReference type="SAM" id="Phobius"/>
    </source>
</evidence>
<dbReference type="WBParaSite" id="Hba_05151">
    <property type="protein sequence ID" value="Hba_05151"/>
    <property type="gene ID" value="Hba_05151"/>
</dbReference>
<dbReference type="InterPro" id="IPR019139">
    <property type="entry name" value="LRRFIP1/2"/>
</dbReference>
<keyword evidence="4" id="KW-1133">Transmembrane helix</keyword>
<dbReference type="Proteomes" id="UP000095283">
    <property type="component" value="Unplaced"/>
</dbReference>
<evidence type="ECO:0000256" key="2">
    <source>
        <dbReference type="ARBA" id="ARBA00023054"/>
    </source>
</evidence>
<dbReference type="PANTHER" id="PTHR19212:SF0">
    <property type="entry name" value="LD07988P"/>
    <property type="match status" value="1"/>
</dbReference>
<dbReference type="PANTHER" id="PTHR19212">
    <property type="entry name" value="LEUCINE RICH REPEAT IN FLII INTERACTING PROTEIN"/>
    <property type="match status" value="1"/>
</dbReference>
<dbReference type="GO" id="GO:0006355">
    <property type="term" value="P:regulation of DNA-templated transcription"/>
    <property type="evidence" value="ECO:0007669"/>
    <property type="project" value="InterPro"/>
</dbReference>
<evidence type="ECO:0000313" key="5">
    <source>
        <dbReference type="Proteomes" id="UP000095283"/>
    </source>
</evidence>
<keyword evidence="4" id="KW-0812">Transmembrane</keyword>
<feature type="region of interest" description="Disordered" evidence="3">
    <location>
        <begin position="1"/>
        <end position="31"/>
    </location>
</feature>
<organism evidence="5 6">
    <name type="scientific">Heterorhabditis bacteriophora</name>
    <name type="common">Entomopathogenic nematode worm</name>
    <dbReference type="NCBI Taxonomy" id="37862"/>
    <lineage>
        <taxon>Eukaryota</taxon>
        <taxon>Metazoa</taxon>
        <taxon>Ecdysozoa</taxon>
        <taxon>Nematoda</taxon>
        <taxon>Chromadorea</taxon>
        <taxon>Rhabditida</taxon>
        <taxon>Rhabditina</taxon>
        <taxon>Rhabditomorpha</taxon>
        <taxon>Strongyloidea</taxon>
        <taxon>Heterorhabditidae</taxon>
        <taxon>Heterorhabditis</taxon>
    </lineage>
</organism>
<protein>
    <submittedName>
        <fullName evidence="6">BZIP domain-containing protein</fullName>
    </submittedName>
</protein>
<comment type="similarity">
    <text evidence="1">Belongs to the LRRFIP family.</text>
</comment>
<accession>A0A1I7WJF5</accession>
<sequence>MSSYTGNAMSSYANNTTGRRRQITRTDAEEKALDKISREAEARMRVKRETREQARQHRYTLLEKRVEVDFNINYHVDNPIWLLLYYYSRRMQRCTVKMLLLHLMAYFTRKKMILNCRSQFKKNFVVDILDTLLSNFIFLEFNLCCIMQKFQEVKLLKRTIEAMTATQNSLKIEIMQRDQLIQAFIYLFNTKAERENTSHQGSRNSQLFFLKFKSMYRRTECLIQTRTFLLSTTPSSRIQMKPVPVNKNNIYILTTLYLTILFMHKVNLIVNLWIKCAIYHRSLSGKINKANSFRCYFEIYCFNSNNYIFLGYIYIYIYIYCYYVHFSVELFFFFYYIYAFNINPLLRIRKTKESIGADNNEEGQLTLTRRLN</sequence>
<reference evidence="6" key="1">
    <citation type="submission" date="2016-11" db="UniProtKB">
        <authorList>
            <consortium name="WormBaseParasite"/>
        </authorList>
    </citation>
    <scope>IDENTIFICATION</scope>
</reference>
<feature type="compositionally biased region" description="Polar residues" evidence="3">
    <location>
        <begin position="1"/>
        <end position="17"/>
    </location>
</feature>
<evidence type="ECO:0000256" key="1">
    <source>
        <dbReference type="ARBA" id="ARBA00008275"/>
    </source>
</evidence>
<evidence type="ECO:0000313" key="6">
    <source>
        <dbReference type="WBParaSite" id="Hba_05151"/>
    </source>
</evidence>
<feature type="transmembrane region" description="Helical" evidence="4">
    <location>
        <begin position="295"/>
        <end position="317"/>
    </location>
</feature>
<keyword evidence="5" id="KW-1185">Reference proteome</keyword>
<feature type="transmembrane region" description="Helical" evidence="4">
    <location>
        <begin position="250"/>
        <end position="274"/>
    </location>
</feature>
<proteinExistence type="inferred from homology"/>